<dbReference type="GO" id="GO:0022857">
    <property type="term" value="F:transmembrane transporter activity"/>
    <property type="evidence" value="ECO:0007669"/>
    <property type="project" value="InterPro"/>
</dbReference>
<feature type="transmembrane region" description="Helical" evidence="6">
    <location>
        <begin position="123"/>
        <end position="143"/>
    </location>
</feature>
<dbReference type="InterPro" id="IPR050367">
    <property type="entry name" value="APC_superfamily"/>
</dbReference>
<feature type="transmembrane region" description="Helical" evidence="6">
    <location>
        <begin position="426"/>
        <end position="444"/>
    </location>
</feature>
<name>A0A839QZ08_9MICO</name>
<proteinExistence type="predicted"/>
<evidence type="ECO:0000256" key="4">
    <source>
        <dbReference type="ARBA" id="ARBA00022989"/>
    </source>
</evidence>
<dbReference type="Pfam" id="PF13520">
    <property type="entry name" value="AA_permease_2"/>
    <property type="match status" value="1"/>
</dbReference>
<feature type="transmembrane region" description="Helical" evidence="6">
    <location>
        <begin position="227"/>
        <end position="249"/>
    </location>
</feature>
<accession>A0A839QZ08</accession>
<dbReference type="InterPro" id="IPR002293">
    <property type="entry name" value="AA/rel_permease1"/>
</dbReference>
<dbReference type="RefSeq" id="WP_343064102.1">
    <property type="nucleotide sequence ID" value="NZ_CBCSFZ010000044.1"/>
</dbReference>
<feature type="transmembrane region" description="Helical" evidence="6">
    <location>
        <begin position="289"/>
        <end position="312"/>
    </location>
</feature>
<evidence type="ECO:0000256" key="3">
    <source>
        <dbReference type="ARBA" id="ARBA00022692"/>
    </source>
</evidence>
<keyword evidence="8" id="KW-1185">Reference proteome</keyword>
<dbReference type="GO" id="GO:0005886">
    <property type="term" value="C:plasma membrane"/>
    <property type="evidence" value="ECO:0007669"/>
    <property type="project" value="UniProtKB-SubCell"/>
</dbReference>
<keyword evidence="3 6" id="KW-0812">Transmembrane</keyword>
<feature type="transmembrane region" description="Helical" evidence="6">
    <location>
        <begin position="365"/>
        <end position="386"/>
    </location>
</feature>
<dbReference type="Proteomes" id="UP000568050">
    <property type="component" value="Unassembled WGS sequence"/>
</dbReference>
<sequence>MSTAAPSGLRRQVTLPELIAYGLVFIGPAAAVGVFGPLDAKSHGVVPIVYLVATIAMAFTAASYVLMSREVPSAGSVYAYARAGIGPRAGFFTGWIVMLDYLLIPSVAYLFTGIAMNSLVPSVPVWVWTAGAVALTTAMNIAGSKIAARAATIVVVAEVIVLGLVLIVGVWHLATVGPSRGWLTPLTGIGVFSWQAVFAAVSVAVLSYLGFDAIATFAEETVGSSRVVGRATLVCLVLAGALFILQTYIGALLMEPTPAELAANPELQGPAYYTAVGEQLSPILHTLLAVAKGIGAAFSAMVGQAAASRILLGMGRTGALPSALTRVSERTGVPMRGILFAATANVALAVWAATRADGLDLLVSIVDVGALVAFTMLHASVIGWFWAGRRRAAGAAPVARSVLRHLILPLIGAAILIAVLVNASTIALIVGAVWTVVGVVVMLVRGPGSLDDPAVTRRAA</sequence>
<feature type="transmembrane region" description="Helical" evidence="6">
    <location>
        <begin position="194"/>
        <end position="215"/>
    </location>
</feature>
<evidence type="ECO:0000256" key="1">
    <source>
        <dbReference type="ARBA" id="ARBA00004651"/>
    </source>
</evidence>
<protein>
    <submittedName>
        <fullName evidence="7">Amino acid transporter</fullName>
    </submittedName>
</protein>
<feature type="transmembrane region" description="Helical" evidence="6">
    <location>
        <begin position="18"/>
        <end position="36"/>
    </location>
</feature>
<dbReference type="EMBL" id="JACHWP010000023">
    <property type="protein sequence ID" value="MBB3024029.1"/>
    <property type="molecule type" value="Genomic_DNA"/>
</dbReference>
<evidence type="ECO:0000313" key="7">
    <source>
        <dbReference type="EMBL" id="MBB3024029.1"/>
    </source>
</evidence>
<dbReference type="Gene3D" id="1.20.1740.10">
    <property type="entry name" value="Amino acid/polyamine transporter I"/>
    <property type="match status" value="1"/>
</dbReference>
<feature type="transmembrane region" description="Helical" evidence="6">
    <location>
        <begin position="398"/>
        <end position="420"/>
    </location>
</feature>
<dbReference type="PANTHER" id="PTHR42770:SF16">
    <property type="entry name" value="AMINO ACID PERMEASE"/>
    <property type="match status" value="1"/>
</dbReference>
<dbReference type="PIRSF" id="PIRSF006060">
    <property type="entry name" value="AA_transporter"/>
    <property type="match status" value="1"/>
</dbReference>
<keyword evidence="2" id="KW-1003">Cell membrane</keyword>
<reference evidence="7 8" key="1">
    <citation type="submission" date="2020-08" db="EMBL/GenBank/DDBJ databases">
        <title>Sequencing the genomes of 1000 actinobacteria strains.</title>
        <authorList>
            <person name="Klenk H.-P."/>
        </authorList>
    </citation>
    <scope>NUCLEOTIDE SEQUENCE [LARGE SCALE GENOMIC DNA]</scope>
    <source>
        <strain evidence="7 8">DSM 23040</strain>
    </source>
</reference>
<organism evidence="7 8">
    <name type="scientific">Helcobacillus massiliensis</name>
    <dbReference type="NCBI Taxonomy" id="521392"/>
    <lineage>
        <taxon>Bacteria</taxon>
        <taxon>Bacillati</taxon>
        <taxon>Actinomycetota</taxon>
        <taxon>Actinomycetes</taxon>
        <taxon>Micrococcales</taxon>
        <taxon>Dermabacteraceae</taxon>
        <taxon>Helcobacillus</taxon>
    </lineage>
</organism>
<comment type="caution">
    <text evidence="7">The sequence shown here is derived from an EMBL/GenBank/DDBJ whole genome shotgun (WGS) entry which is preliminary data.</text>
</comment>
<gene>
    <name evidence="7" type="ORF">FHX50_002336</name>
</gene>
<feature type="transmembrane region" description="Helical" evidence="6">
    <location>
        <begin position="150"/>
        <end position="174"/>
    </location>
</feature>
<evidence type="ECO:0000256" key="6">
    <source>
        <dbReference type="SAM" id="Phobius"/>
    </source>
</evidence>
<evidence type="ECO:0000256" key="5">
    <source>
        <dbReference type="ARBA" id="ARBA00023136"/>
    </source>
</evidence>
<feature type="transmembrane region" description="Helical" evidence="6">
    <location>
        <begin position="89"/>
        <end position="111"/>
    </location>
</feature>
<keyword evidence="4 6" id="KW-1133">Transmembrane helix</keyword>
<feature type="transmembrane region" description="Helical" evidence="6">
    <location>
        <begin position="333"/>
        <end position="353"/>
    </location>
</feature>
<dbReference type="AlphaFoldDB" id="A0A839QZ08"/>
<dbReference type="PANTHER" id="PTHR42770">
    <property type="entry name" value="AMINO ACID TRANSPORTER-RELATED"/>
    <property type="match status" value="1"/>
</dbReference>
<keyword evidence="5 6" id="KW-0472">Membrane</keyword>
<comment type="subcellular location">
    <subcellularLocation>
        <location evidence="1">Cell membrane</location>
        <topology evidence="1">Multi-pass membrane protein</topology>
    </subcellularLocation>
</comment>
<evidence type="ECO:0000313" key="8">
    <source>
        <dbReference type="Proteomes" id="UP000568050"/>
    </source>
</evidence>
<feature type="transmembrane region" description="Helical" evidence="6">
    <location>
        <begin position="48"/>
        <end position="68"/>
    </location>
</feature>
<evidence type="ECO:0000256" key="2">
    <source>
        <dbReference type="ARBA" id="ARBA00022475"/>
    </source>
</evidence>